<sequence length="106" mass="11996">MTVLASVMYMSQKCSLIFERNYLWELKPAILSQNTLFRPLNLALVVKNMPANARFIRDAGFIPGLRRSPGLTHNNSLQYSCLENSMDRGAWQATAYRVAKSQTGLK</sequence>
<dbReference type="Proteomes" id="UP001162501">
    <property type="component" value="Chromosome 22"/>
</dbReference>
<protein>
    <submittedName>
        <fullName evidence="1">Uncharacterized protein</fullName>
    </submittedName>
</protein>
<dbReference type="EMBL" id="OX596106">
    <property type="protein sequence ID" value="CAN0159714.1"/>
    <property type="molecule type" value="Genomic_DNA"/>
</dbReference>
<proteinExistence type="predicted"/>
<accession>A0AC59Z1V0</accession>
<evidence type="ECO:0000313" key="2">
    <source>
        <dbReference type="Proteomes" id="UP001162501"/>
    </source>
</evidence>
<name>A0AC59Z1V0_RANTA</name>
<reference evidence="1" key="2">
    <citation type="submission" date="2025-03" db="EMBL/GenBank/DDBJ databases">
        <authorList>
            <consortium name="ELIXIR-Norway"/>
            <consortium name="Elixir Norway"/>
        </authorList>
    </citation>
    <scope>NUCLEOTIDE SEQUENCE</scope>
</reference>
<gene>
    <name evidence="1" type="ORF">MRATA1EN22A_LOCUS12936</name>
</gene>
<evidence type="ECO:0000313" key="1">
    <source>
        <dbReference type="EMBL" id="CAN0159714.1"/>
    </source>
</evidence>
<reference evidence="1" key="1">
    <citation type="submission" date="2023-05" db="EMBL/GenBank/DDBJ databases">
        <authorList>
            <consortium name="ELIXIR-Norway"/>
        </authorList>
    </citation>
    <scope>NUCLEOTIDE SEQUENCE</scope>
</reference>
<organism evidence="1 2">
    <name type="scientific">Rangifer tarandus platyrhynchus</name>
    <name type="common">Svalbard reindeer</name>
    <dbReference type="NCBI Taxonomy" id="3082113"/>
    <lineage>
        <taxon>Eukaryota</taxon>
        <taxon>Metazoa</taxon>
        <taxon>Chordata</taxon>
        <taxon>Craniata</taxon>
        <taxon>Vertebrata</taxon>
        <taxon>Euteleostomi</taxon>
        <taxon>Mammalia</taxon>
        <taxon>Eutheria</taxon>
        <taxon>Laurasiatheria</taxon>
        <taxon>Artiodactyla</taxon>
        <taxon>Ruminantia</taxon>
        <taxon>Pecora</taxon>
        <taxon>Cervidae</taxon>
        <taxon>Odocoileinae</taxon>
        <taxon>Rangifer</taxon>
    </lineage>
</organism>